<dbReference type="InterPro" id="IPR045325">
    <property type="entry name" value="TMEM70/TMEM186/TMEM223"/>
</dbReference>
<protein>
    <submittedName>
        <fullName evidence="1">Uncharacterized protein</fullName>
    </submittedName>
</protein>
<sequence>MILLSSYAIRSIRYVTLAPGGHTVRLTTFSVTGAPNRYRHYDVPLTSVSSHVSRSDGGVMPIKVKGKWFYYILDTKKGQFLRPKLFDETVGTFRVLK</sequence>
<dbReference type="GO" id="GO:0005739">
    <property type="term" value="C:mitochondrion"/>
    <property type="evidence" value="ECO:0007669"/>
    <property type="project" value="TreeGrafter"/>
</dbReference>
<dbReference type="EMBL" id="CAJPIZ010033297">
    <property type="protein sequence ID" value="CAG2120413.1"/>
    <property type="molecule type" value="Genomic_DNA"/>
</dbReference>
<proteinExistence type="predicted"/>
<reference evidence="1" key="1">
    <citation type="submission" date="2020-11" db="EMBL/GenBank/DDBJ databases">
        <authorList>
            <person name="Tran Van P."/>
        </authorList>
    </citation>
    <scope>NUCLEOTIDE SEQUENCE</scope>
</reference>
<dbReference type="PANTHER" id="PTHR14549:SF2">
    <property type="entry name" value="TRANSMEMBRANE PROTEIN 223"/>
    <property type="match status" value="1"/>
</dbReference>
<dbReference type="AlphaFoldDB" id="A0A7R9QGP2"/>
<dbReference type="Proteomes" id="UP000759131">
    <property type="component" value="Unassembled WGS sequence"/>
</dbReference>
<dbReference type="InterPro" id="IPR026100">
    <property type="entry name" value="Tmem223"/>
</dbReference>
<dbReference type="Pfam" id="PF06979">
    <property type="entry name" value="TMEM70"/>
    <property type="match status" value="1"/>
</dbReference>
<evidence type="ECO:0000313" key="2">
    <source>
        <dbReference type="Proteomes" id="UP000759131"/>
    </source>
</evidence>
<dbReference type="EMBL" id="OC887872">
    <property type="protein sequence ID" value="CAD7645130.1"/>
    <property type="molecule type" value="Genomic_DNA"/>
</dbReference>
<evidence type="ECO:0000313" key="1">
    <source>
        <dbReference type="EMBL" id="CAD7645130.1"/>
    </source>
</evidence>
<dbReference type="PANTHER" id="PTHR14549">
    <property type="entry name" value="TRANSMEMBRANE PROTEIN 223"/>
    <property type="match status" value="1"/>
</dbReference>
<keyword evidence="2" id="KW-1185">Reference proteome</keyword>
<dbReference type="OrthoDB" id="5950063at2759"/>
<gene>
    <name evidence="1" type="ORF">OSB1V03_LOCUS20360</name>
</gene>
<organism evidence="1">
    <name type="scientific">Medioppia subpectinata</name>
    <dbReference type="NCBI Taxonomy" id="1979941"/>
    <lineage>
        <taxon>Eukaryota</taxon>
        <taxon>Metazoa</taxon>
        <taxon>Ecdysozoa</taxon>
        <taxon>Arthropoda</taxon>
        <taxon>Chelicerata</taxon>
        <taxon>Arachnida</taxon>
        <taxon>Acari</taxon>
        <taxon>Acariformes</taxon>
        <taxon>Sarcoptiformes</taxon>
        <taxon>Oribatida</taxon>
        <taxon>Brachypylina</taxon>
        <taxon>Oppioidea</taxon>
        <taxon>Oppiidae</taxon>
        <taxon>Medioppia</taxon>
    </lineage>
</organism>
<accession>A0A7R9QGP2</accession>
<name>A0A7R9QGP2_9ACAR</name>